<dbReference type="AlphaFoldDB" id="Q30YR9"/>
<dbReference type="eggNOG" id="COG1387">
    <property type="taxonomic scope" value="Bacteria"/>
</dbReference>
<organism evidence="1 2">
    <name type="scientific">Oleidesulfovibrio alaskensis (strain ATCC BAA-1058 / DSM 17464 / G20)</name>
    <name type="common">Desulfovibrio alaskensis</name>
    <dbReference type="NCBI Taxonomy" id="207559"/>
    <lineage>
        <taxon>Bacteria</taxon>
        <taxon>Pseudomonadati</taxon>
        <taxon>Thermodesulfobacteriota</taxon>
        <taxon>Desulfovibrionia</taxon>
        <taxon>Desulfovibrionales</taxon>
        <taxon>Desulfovibrionaceae</taxon>
        <taxon>Oleidesulfovibrio</taxon>
    </lineage>
</organism>
<dbReference type="KEGG" id="dde:Dde_2380"/>
<name>Q30YR9_OLEA2</name>
<accession>Q30YR9</accession>
<gene>
    <name evidence="1" type="ordered locus">Dde_2380</name>
</gene>
<dbReference type="HOGENOM" id="CLU_106253_0_0_7"/>
<evidence type="ECO:0000313" key="1">
    <source>
        <dbReference type="EMBL" id="ABB39177.1"/>
    </source>
</evidence>
<sequence>MIELRVCSSLSRGSMSPAQAARMGRLAGLRAMVLTEQVDSVTMTATLAQLVPAVRRLSLFGGIEVIAGCEIAHMPPALIPDAVQEARSLGARFVSVLGQYLGSYAEEGTNLAAIDAGCDLLAAPGLISEEEAAFAAERGTMLDITACGTQALANGHVAVAARAAGAPVAVTGGVCEPSQFINADLRRAVALGAGMTPQEYAETRSRTGALLSGLLRS</sequence>
<dbReference type="EMBL" id="CP000112">
    <property type="protein sequence ID" value="ABB39177.1"/>
    <property type="molecule type" value="Genomic_DNA"/>
</dbReference>
<reference evidence="1 2" key="1">
    <citation type="journal article" date="2011" name="J. Bacteriol.">
        <title>Complete genome sequence and updated annotation of Desulfovibrio alaskensis G20.</title>
        <authorList>
            <person name="Hauser L.J."/>
            <person name="Land M.L."/>
            <person name="Brown S.D."/>
            <person name="Larimer F."/>
            <person name="Keller K.L."/>
            <person name="Rapp-Giles B.J."/>
            <person name="Price M.N."/>
            <person name="Lin M."/>
            <person name="Bruce D.C."/>
            <person name="Detter J.C."/>
            <person name="Tapia R."/>
            <person name="Han C.S."/>
            <person name="Goodwin L.A."/>
            <person name="Cheng J.F."/>
            <person name="Pitluck S."/>
            <person name="Copeland A."/>
            <person name="Lucas S."/>
            <person name="Nolan M."/>
            <person name="Lapidus A.L."/>
            <person name="Palumbo A.V."/>
            <person name="Wall J.D."/>
        </authorList>
    </citation>
    <scope>NUCLEOTIDE SEQUENCE [LARGE SCALE GENOMIC DNA]</scope>
    <source>
        <strain evidence="2">ATCC BAA 1058 / DSM 17464 / G20</strain>
    </source>
</reference>
<proteinExistence type="predicted"/>
<evidence type="ECO:0000313" key="2">
    <source>
        <dbReference type="Proteomes" id="UP000002710"/>
    </source>
</evidence>
<dbReference type="RefSeq" id="WP_011368252.1">
    <property type="nucleotide sequence ID" value="NC_007519.1"/>
</dbReference>
<dbReference type="Proteomes" id="UP000002710">
    <property type="component" value="Chromosome"/>
</dbReference>
<dbReference type="STRING" id="207559.Dde_2380"/>
<keyword evidence="2" id="KW-1185">Reference proteome</keyword>
<dbReference type="InterPro" id="IPR016195">
    <property type="entry name" value="Pol/histidinol_Pase-like"/>
</dbReference>
<protein>
    <submittedName>
        <fullName evidence="1">Uncharacterized protein</fullName>
    </submittedName>
</protein>
<dbReference type="NCBIfam" id="NF004981">
    <property type="entry name" value="PRK06361.1"/>
    <property type="match status" value="1"/>
</dbReference>
<dbReference type="SUPFAM" id="SSF89550">
    <property type="entry name" value="PHP domain-like"/>
    <property type="match status" value="1"/>
</dbReference>